<dbReference type="Proteomes" id="UP000176558">
    <property type="component" value="Unassembled WGS sequence"/>
</dbReference>
<evidence type="ECO:0000313" key="2">
    <source>
        <dbReference type="Proteomes" id="UP000176558"/>
    </source>
</evidence>
<dbReference type="GO" id="GO:0016020">
    <property type="term" value="C:membrane"/>
    <property type="evidence" value="ECO:0007669"/>
    <property type="project" value="InterPro"/>
</dbReference>
<evidence type="ECO:0008006" key="3">
    <source>
        <dbReference type="Google" id="ProtNLM"/>
    </source>
</evidence>
<dbReference type="InterPro" id="IPR027417">
    <property type="entry name" value="P-loop_NTPase"/>
</dbReference>
<name>A0A1G2UUU5_9BACT</name>
<dbReference type="PANTHER" id="PTHR30121">
    <property type="entry name" value="UNCHARACTERIZED PROTEIN YJGR-RELATED"/>
    <property type="match status" value="1"/>
</dbReference>
<reference evidence="1 2" key="1">
    <citation type="journal article" date="2016" name="Nat. Commun.">
        <title>Thousands of microbial genomes shed light on interconnected biogeochemical processes in an aquifer system.</title>
        <authorList>
            <person name="Anantharaman K."/>
            <person name="Brown C.T."/>
            <person name="Hug L.A."/>
            <person name="Sharon I."/>
            <person name="Castelle C.J."/>
            <person name="Probst A.J."/>
            <person name="Thomas B.C."/>
            <person name="Singh A."/>
            <person name="Wilkins M.J."/>
            <person name="Karaoz U."/>
            <person name="Brodie E.L."/>
            <person name="Williams K.H."/>
            <person name="Hubbard S.S."/>
            <person name="Banfield J.F."/>
        </authorList>
    </citation>
    <scope>NUCLEOTIDE SEQUENCE [LARGE SCALE GENOMIC DNA]</scope>
</reference>
<dbReference type="SUPFAM" id="SSF52540">
    <property type="entry name" value="P-loop containing nucleoside triphosphate hydrolases"/>
    <property type="match status" value="1"/>
</dbReference>
<sequence>MGKEGTLLGVNSYRNVETPIYMQDEDRLRHLYTIGQTGTGKSTLLKSMIIQDISRGNGVCFIDPHGSDVLDILSNIPENRFQDVIYFDPSYTERPMALNMLEYDRSHPEQKTFVVNELFSIFQKLYGKVPEALGPMFEQYFRNATMLVIEDPDTGCTLLDVSRVMTNKAFRQQKLSNCKNPIVVQFWTEVAEKAGGEASLANIVPYITSKFDVFLANDIMRPIIAQEKSSFDFRKIMDEKKILLVNLSKGRLGDINANLIGLILVGKILMAALSRVDAAGTNIPPFYLYIDEFQNITTNSIATILSEARKYKLSLNIAHQFIAQLEENIKDAVFGNVGSLAVFRVGAEDAEYLEKQFSPVFTAKDIMNIDNFNAYMKMLVGGKPVKAFNVRVSNSPKGNPEVVEKLKQLSYTTYGGDRQAIEGEILRKYKK</sequence>
<proteinExistence type="predicted"/>
<dbReference type="InterPro" id="IPR003688">
    <property type="entry name" value="TraG/VirD4"/>
</dbReference>
<dbReference type="CDD" id="cd01127">
    <property type="entry name" value="TrwB_TraG_TraD_VirD4"/>
    <property type="match status" value="1"/>
</dbReference>
<dbReference type="AlphaFoldDB" id="A0A1G2UUU5"/>
<accession>A0A1G2UUU5</accession>
<dbReference type="PANTHER" id="PTHR30121:SF11">
    <property type="entry name" value="AAA+ ATPASE DOMAIN-CONTAINING PROTEIN"/>
    <property type="match status" value="1"/>
</dbReference>
<dbReference type="Pfam" id="PF02534">
    <property type="entry name" value="T4SS-DNA_transf"/>
    <property type="match status" value="1"/>
</dbReference>
<dbReference type="EMBL" id="MHWT01000002">
    <property type="protein sequence ID" value="OHB13175.1"/>
    <property type="molecule type" value="Genomic_DNA"/>
</dbReference>
<evidence type="ECO:0000313" key="1">
    <source>
        <dbReference type="EMBL" id="OHB13175.1"/>
    </source>
</evidence>
<protein>
    <recommendedName>
        <fullName evidence="3">TraD/TraG TraM recognition site domain-containing protein</fullName>
    </recommendedName>
</protein>
<dbReference type="InterPro" id="IPR051162">
    <property type="entry name" value="T4SS_component"/>
</dbReference>
<gene>
    <name evidence="1" type="ORF">A3G99_00250</name>
</gene>
<dbReference type="Gene3D" id="3.40.50.300">
    <property type="entry name" value="P-loop containing nucleotide triphosphate hydrolases"/>
    <property type="match status" value="2"/>
</dbReference>
<comment type="caution">
    <text evidence="1">The sequence shown here is derived from an EMBL/GenBank/DDBJ whole genome shotgun (WGS) entry which is preliminary data.</text>
</comment>
<organism evidence="1 2">
    <name type="scientific">Candidatus Zambryskibacteria bacterium RIFCSPLOWO2_12_FULL_39_23</name>
    <dbReference type="NCBI Taxonomy" id="1802776"/>
    <lineage>
        <taxon>Bacteria</taxon>
        <taxon>Candidatus Zambryskiibacteriota</taxon>
    </lineage>
</organism>